<gene>
    <name evidence="11" type="ORF">DEO72_LG4g976</name>
</gene>
<protein>
    <submittedName>
        <fullName evidence="11">Protein brassinosteroid insensitive 1</fullName>
    </submittedName>
</protein>
<evidence type="ECO:0000256" key="6">
    <source>
        <dbReference type="ARBA" id="ARBA00023136"/>
    </source>
</evidence>
<dbReference type="PANTHER" id="PTHR48007">
    <property type="entry name" value="LEUCINE-RICH REPEAT RECEPTOR-LIKE PROTEIN KINASE PXC1"/>
    <property type="match status" value="1"/>
</dbReference>
<dbReference type="GO" id="GO:0004672">
    <property type="term" value="F:protein kinase activity"/>
    <property type="evidence" value="ECO:0007669"/>
    <property type="project" value="InterPro"/>
</dbReference>
<evidence type="ECO:0000256" key="3">
    <source>
        <dbReference type="ARBA" id="ARBA00022692"/>
    </source>
</evidence>
<evidence type="ECO:0000313" key="11">
    <source>
        <dbReference type="EMBL" id="QCD90024.1"/>
    </source>
</evidence>
<dbReference type="PROSITE" id="PS00107">
    <property type="entry name" value="PROTEIN_KINASE_ATP"/>
    <property type="match status" value="1"/>
</dbReference>
<feature type="signal peptide" evidence="9">
    <location>
        <begin position="1"/>
        <end position="29"/>
    </location>
</feature>
<feature type="chain" id="PRO_5020023706" evidence="9">
    <location>
        <begin position="30"/>
        <end position="636"/>
    </location>
</feature>
<feature type="domain" description="Protein kinase" evidence="10">
    <location>
        <begin position="341"/>
        <end position="608"/>
    </location>
</feature>
<accession>A0A4D6LPS4</accession>
<dbReference type="PANTHER" id="PTHR48007:SF9">
    <property type="entry name" value="PROTEIN KINASE DOMAIN-CONTAINING PROTEIN"/>
    <property type="match status" value="1"/>
</dbReference>
<dbReference type="Proteomes" id="UP000501690">
    <property type="component" value="Linkage Group LG4"/>
</dbReference>
<evidence type="ECO:0000256" key="5">
    <source>
        <dbReference type="ARBA" id="ARBA00022989"/>
    </source>
</evidence>
<dbReference type="EMBL" id="CP039348">
    <property type="protein sequence ID" value="QCD90024.1"/>
    <property type="molecule type" value="Genomic_DNA"/>
</dbReference>
<sequence>MASAPPPSPFLFLLTAIFMFFHLSLLAHSVNPDFHPLMSFKAASDPSNRLAHWNSTTSDPCTWYGVSCLRNRVSRLVLQDLNLTGSILPLTSLTQLRILSLKRNRFNGPITSLANLTALRLLFLSHNNFSGPFPATLTSLYRLDLSHNTLSGEIPATLNRWTHLLTLRLDSNRLRGRIPSNINLSRLQDFNVSNNLLTGQIPESLSGFPGSAFSHNPSLCGAPLQECRAKGKSNGKSKGEAIIPALASPLKPRNDTVFARPRGREKIMGVLVLVGIVVGDVLVLALVSLLLYCYFWRNYSAAAQLRKGGKERSWNTVDEYKGGGMVFLEGVRRFELEELLRSSAELLGKGAFGSAYKAVLDDGTVVAVKRLKEVSVGGKKEFHQRMELLGRLRHSNVVSLRAYCFTKDDKFLVSDYMCNGSFSFLLHGNRGPGRTPVDWTTRLKFAAGAARGVAFIHKHNLTHGNIKATNVLIDVAGNARVADFGLSIFAGASILRSNGYRAPEVSDGRKQTQMSDVYSFGVLLIEMVTGKCPSTVGGGHETVVDLPRWVRSVGRAEWTAEVFDLELMSYKDIEEEMVALLQIAIACTETEPHQRLRMSHVVRMIEELRGVQMSPCDEGLESLSGSLSMPEASASQ</sequence>
<keyword evidence="12" id="KW-1185">Reference proteome</keyword>
<keyword evidence="7" id="KW-0547">Nucleotide-binding</keyword>
<feature type="binding site" evidence="7">
    <location>
        <position position="369"/>
    </location>
    <ligand>
        <name>ATP</name>
        <dbReference type="ChEBI" id="CHEBI:30616"/>
    </ligand>
</feature>
<keyword evidence="4" id="KW-0677">Repeat</keyword>
<dbReference type="InterPro" id="IPR013210">
    <property type="entry name" value="LRR_N_plant-typ"/>
</dbReference>
<evidence type="ECO:0000256" key="4">
    <source>
        <dbReference type="ARBA" id="ARBA00022737"/>
    </source>
</evidence>
<dbReference type="Pfam" id="PF07714">
    <property type="entry name" value="PK_Tyr_Ser-Thr"/>
    <property type="match status" value="1"/>
</dbReference>
<comment type="subcellular location">
    <subcellularLocation>
        <location evidence="1">Membrane</location>
    </subcellularLocation>
</comment>
<evidence type="ECO:0000256" key="9">
    <source>
        <dbReference type="SAM" id="SignalP"/>
    </source>
</evidence>
<dbReference type="PROSITE" id="PS50011">
    <property type="entry name" value="PROTEIN_KINASE_DOM"/>
    <property type="match status" value="1"/>
</dbReference>
<dbReference type="Gene3D" id="1.10.510.10">
    <property type="entry name" value="Transferase(Phosphotransferase) domain 1"/>
    <property type="match status" value="1"/>
</dbReference>
<dbReference type="InterPro" id="IPR046959">
    <property type="entry name" value="PRK1-6/SRF4-like"/>
</dbReference>
<keyword evidence="6 8" id="KW-0472">Membrane</keyword>
<dbReference type="SUPFAM" id="SSF52058">
    <property type="entry name" value="L domain-like"/>
    <property type="match status" value="1"/>
</dbReference>
<dbReference type="InterPro" id="IPR017441">
    <property type="entry name" value="Protein_kinase_ATP_BS"/>
</dbReference>
<dbReference type="InterPro" id="IPR001245">
    <property type="entry name" value="Ser-Thr/Tyr_kinase_cat_dom"/>
</dbReference>
<name>A0A4D6LPS4_VIGUN</name>
<dbReference type="GO" id="GO:0016020">
    <property type="term" value="C:membrane"/>
    <property type="evidence" value="ECO:0007669"/>
    <property type="project" value="UniProtKB-SubCell"/>
</dbReference>
<dbReference type="InterPro" id="IPR001611">
    <property type="entry name" value="Leu-rich_rpt"/>
</dbReference>
<feature type="transmembrane region" description="Helical" evidence="8">
    <location>
        <begin position="267"/>
        <end position="296"/>
    </location>
</feature>
<evidence type="ECO:0000256" key="8">
    <source>
        <dbReference type="SAM" id="Phobius"/>
    </source>
</evidence>
<dbReference type="InterPro" id="IPR000719">
    <property type="entry name" value="Prot_kinase_dom"/>
</dbReference>
<proteinExistence type="predicted"/>
<evidence type="ECO:0000256" key="2">
    <source>
        <dbReference type="ARBA" id="ARBA00022614"/>
    </source>
</evidence>
<evidence type="ECO:0000256" key="1">
    <source>
        <dbReference type="ARBA" id="ARBA00004370"/>
    </source>
</evidence>
<organism evidence="11 12">
    <name type="scientific">Vigna unguiculata</name>
    <name type="common">Cowpea</name>
    <dbReference type="NCBI Taxonomy" id="3917"/>
    <lineage>
        <taxon>Eukaryota</taxon>
        <taxon>Viridiplantae</taxon>
        <taxon>Streptophyta</taxon>
        <taxon>Embryophyta</taxon>
        <taxon>Tracheophyta</taxon>
        <taxon>Spermatophyta</taxon>
        <taxon>Magnoliopsida</taxon>
        <taxon>eudicotyledons</taxon>
        <taxon>Gunneridae</taxon>
        <taxon>Pentapetalae</taxon>
        <taxon>rosids</taxon>
        <taxon>fabids</taxon>
        <taxon>Fabales</taxon>
        <taxon>Fabaceae</taxon>
        <taxon>Papilionoideae</taxon>
        <taxon>50 kb inversion clade</taxon>
        <taxon>NPAAA clade</taxon>
        <taxon>indigoferoid/millettioid clade</taxon>
        <taxon>Phaseoleae</taxon>
        <taxon>Vigna</taxon>
    </lineage>
</organism>
<dbReference type="InterPro" id="IPR032675">
    <property type="entry name" value="LRR_dom_sf"/>
</dbReference>
<keyword evidence="9" id="KW-0732">Signal</keyword>
<dbReference type="Gene3D" id="3.80.10.10">
    <property type="entry name" value="Ribonuclease Inhibitor"/>
    <property type="match status" value="2"/>
</dbReference>
<evidence type="ECO:0000313" key="12">
    <source>
        <dbReference type="Proteomes" id="UP000501690"/>
    </source>
</evidence>
<dbReference type="Gene3D" id="3.30.200.20">
    <property type="entry name" value="Phosphorylase Kinase, domain 1"/>
    <property type="match status" value="1"/>
</dbReference>
<keyword evidence="3 8" id="KW-0812">Transmembrane</keyword>
<reference evidence="11 12" key="1">
    <citation type="submission" date="2019-04" db="EMBL/GenBank/DDBJ databases">
        <title>An improved genome assembly and genetic linkage map for asparagus bean, Vigna unguiculata ssp. sesquipedialis.</title>
        <authorList>
            <person name="Xia Q."/>
            <person name="Zhang R."/>
            <person name="Dong Y."/>
        </authorList>
    </citation>
    <scope>NUCLEOTIDE SEQUENCE [LARGE SCALE GENOMIC DNA]</scope>
    <source>
        <tissue evidence="11">Leaf</tissue>
    </source>
</reference>
<dbReference type="SUPFAM" id="SSF56112">
    <property type="entry name" value="Protein kinase-like (PK-like)"/>
    <property type="match status" value="1"/>
</dbReference>
<keyword evidence="2" id="KW-0433">Leucine-rich repeat</keyword>
<dbReference type="InterPro" id="IPR011009">
    <property type="entry name" value="Kinase-like_dom_sf"/>
</dbReference>
<evidence type="ECO:0000256" key="7">
    <source>
        <dbReference type="PROSITE-ProRule" id="PRU10141"/>
    </source>
</evidence>
<dbReference type="Pfam" id="PF08263">
    <property type="entry name" value="LRRNT_2"/>
    <property type="match status" value="1"/>
</dbReference>
<evidence type="ECO:0000259" key="10">
    <source>
        <dbReference type="PROSITE" id="PS50011"/>
    </source>
</evidence>
<dbReference type="GO" id="GO:0005524">
    <property type="term" value="F:ATP binding"/>
    <property type="evidence" value="ECO:0007669"/>
    <property type="project" value="UniProtKB-UniRule"/>
</dbReference>
<dbReference type="AlphaFoldDB" id="A0A4D6LPS4"/>
<dbReference type="Pfam" id="PF00560">
    <property type="entry name" value="LRR_1"/>
    <property type="match status" value="2"/>
</dbReference>
<keyword evidence="7" id="KW-0067">ATP-binding</keyword>
<keyword evidence="5 8" id="KW-1133">Transmembrane helix</keyword>